<organism evidence="21 22">
    <name type="scientific">Syphacia muris</name>
    <dbReference type="NCBI Taxonomy" id="451379"/>
    <lineage>
        <taxon>Eukaryota</taxon>
        <taxon>Metazoa</taxon>
        <taxon>Ecdysozoa</taxon>
        <taxon>Nematoda</taxon>
        <taxon>Chromadorea</taxon>
        <taxon>Rhabditida</taxon>
        <taxon>Spirurina</taxon>
        <taxon>Oxyuridomorpha</taxon>
        <taxon>Oxyuroidea</taxon>
        <taxon>Oxyuridae</taxon>
        <taxon>Syphacia</taxon>
    </lineage>
</organism>
<accession>A0A0N5A8E3</accession>
<evidence type="ECO:0000256" key="9">
    <source>
        <dbReference type="ARBA" id="ARBA00022692"/>
    </source>
</evidence>
<evidence type="ECO:0000256" key="6">
    <source>
        <dbReference type="ARBA" id="ARBA00011972"/>
    </source>
</evidence>
<evidence type="ECO:0000256" key="13">
    <source>
        <dbReference type="ARBA" id="ARBA00022989"/>
    </source>
</evidence>
<dbReference type="SMART" id="SM00321">
    <property type="entry name" value="WSC"/>
    <property type="match status" value="1"/>
</dbReference>
<reference evidence="22" key="1">
    <citation type="submission" date="2017-02" db="UniProtKB">
        <authorList>
            <consortium name="WormBaseParasite"/>
        </authorList>
    </citation>
    <scope>IDENTIFICATION</scope>
</reference>
<name>A0A0N5A8E3_9BILA</name>
<feature type="domain" description="WSC" evidence="20">
    <location>
        <begin position="63"/>
        <end position="157"/>
    </location>
</feature>
<dbReference type="GO" id="GO:0030158">
    <property type="term" value="F:protein xylosyltransferase activity"/>
    <property type="evidence" value="ECO:0007669"/>
    <property type="project" value="UniProtKB-EC"/>
</dbReference>
<dbReference type="STRING" id="451379.A0A0N5A8E3"/>
<dbReference type="PROSITE" id="PS51212">
    <property type="entry name" value="WSC"/>
    <property type="match status" value="1"/>
</dbReference>
<dbReference type="InterPro" id="IPR003406">
    <property type="entry name" value="Glyco_trans_14"/>
</dbReference>
<evidence type="ECO:0000256" key="10">
    <source>
        <dbReference type="ARBA" id="ARBA00022723"/>
    </source>
</evidence>
<comment type="pathway">
    <text evidence="4">Glycan metabolism; heparan sulfate biosynthesis.</text>
</comment>
<evidence type="ECO:0000256" key="7">
    <source>
        <dbReference type="ARBA" id="ARBA00022676"/>
    </source>
</evidence>
<evidence type="ECO:0000256" key="12">
    <source>
        <dbReference type="ARBA" id="ARBA00022968"/>
    </source>
</evidence>
<dbReference type="GO" id="GO:0046872">
    <property type="term" value="F:metal ion binding"/>
    <property type="evidence" value="ECO:0007669"/>
    <property type="project" value="UniProtKB-KW"/>
</dbReference>
<dbReference type="WBParaSite" id="SMUV_0000034101-mRNA-1">
    <property type="protein sequence ID" value="SMUV_0000034101-mRNA-1"/>
    <property type="gene ID" value="SMUV_0000034101"/>
</dbReference>
<proteinExistence type="inferred from homology"/>
<keyword evidence="17" id="KW-0325">Glycoprotein</keyword>
<protein>
    <recommendedName>
        <fullName evidence="6">protein xylosyltransferase</fullName>
        <ecNumber evidence="6">2.4.2.26</ecNumber>
    </recommendedName>
    <alternativeName>
        <fullName evidence="18">Peptide O-xylosyltransferase</fullName>
    </alternativeName>
</protein>
<keyword evidence="14" id="KW-0333">Golgi apparatus</keyword>
<keyword evidence="15" id="KW-0472">Membrane</keyword>
<dbReference type="PANTHER" id="PTHR46025:SF3">
    <property type="entry name" value="XYLOSYLTRANSFERASE OXT"/>
    <property type="match status" value="1"/>
</dbReference>
<evidence type="ECO:0000259" key="20">
    <source>
        <dbReference type="PROSITE" id="PS51212"/>
    </source>
</evidence>
<dbReference type="GO" id="GO:0005789">
    <property type="term" value="C:endoplasmic reticulum membrane"/>
    <property type="evidence" value="ECO:0007669"/>
    <property type="project" value="UniProtKB-SubCell"/>
</dbReference>
<evidence type="ECO:0000256" key="11">
    <source>
        <dbReference type="ARBA" id="ARBA00022824"/>
    </source>
</evidence>
<comment type="catalytic activity">
    <reaction evidence="19">
        <text>UDP-alpha-D-xylose + L-seryl-[protein] = 3-O-(beta-D-xylosyl)-L-seryl-[protein] + UDP + H(+)</text>
        <dbReference type="Rhea" id="RHEA:50192"/>
        <dbReference type="Rhea" id="RHEA-COMP:9863"/>
        <dbReference type="Rhea" id="RHEA-COMP:12567"/>
        <dbReference type="ChEBI" id="CHEBI:15378"/>
        <dbReference type="ChEBI" id="CHEBI:29999"/>
        <dbReference type="ChEBI" id="CHEBI:57632"/>
        <dbReference type="ChEBI" id="CHEBI:58223"/>
        <dbReference type="ChEBI" id="CHEBI:132085"/>
        <dbReference type="EC" id="2.4.2.26"/>
    </reaction>
</comment>
<dbReference type="Pfam" id="PF02485">
    <property type="entry name" value="Branch"/>
    <property type="match status" value="1"/>
</dbReference>
<comment type="subcellular location">
    <subcellularLocation>
        <location evidence="2">Endoplasmic reticulum membrane</location>
        <topology evidence="2">Single-pass type II membrane protein</topology>
    </subcellularLocation>
    <subcellularLocation>
        <location evidence="1">Golgi apparatus membrane</location>
        <topology evidence="1">Single-pass type II membrane protein</topology>
    </subcellularLocation>
</comment>
<comment type="pathway">
    <text evidence="3">Glycan metabolism; chondroitin sulfate biosynthesis.</text>
</comment>
<evidence type="ECO:0000256" key="5">
    <source>
        <dbReference type="ARBA" id="ARBA00010195"/>
    </source>
</evidence>
<dbReference type="AlphaFoldDB" id="A0A0N5A8E3"/>
<evidence type="ECO:0000313" key="21">
    <source>
        <dbReference type="Proteomes" id="UP000046393"/>
    </source>
</evidence>
<evidence type="ECO:0000256" key="8">
    <source>
        <dbReference type="ARBA" id="ARBA00022679"/>
    </source>
</evidence>
<dbReference type="UniPathway" id="UPA00755"/>
<dbReference type="EC" id="2.4.2.26" evidence="6"/>
<evidence type="ECO:0000256" key="16">
    <source>
        <dbReference type="ARBA" id="ARBA00023157"/>
    </source>
</evidence>
<dbReference type="UniPathway" id="UPA00756"/>
<comment type="similarity">
    <text evidence="5">Belongs to the glycosyltransferase 14 family. XylT subfamily.</text>
</comment>
<keyword evidence="21" id="KW-1185">Reference proteome</keyword>
<dbReference type="GO" id="GO:0050650">
    <property type="term" value="P:chondroitin sulfate proteoglycan biosynthetic process"/>
    <property type="evidence" value="ECO:0007669"/>
    <property type="project" value="TreeGrafter"/>
</dbReference>
<sequence length="756" mass="85884">MLKYIIFQEGDQGITIREVEWSSRSLSFNNSSNSSLTQVYQCNITDETAIAALNRMQTNLSRKGTLVGCFIDSRSSRTLAGHQYKFTNSNSPDYCVDACLHANYKYAGVEYQTECHCGDYVLNVTELPFKACKKYLCPSSSVVTCGGYEAIAIYSTDKTPMTVKFIPTIKNGSSNVKILFLLQLNGRNIRQILRLLRVIFSSKHQYLVHVDRRQQYLFKEMLAVEEKLRSLGFRNFYVLRNRYATIWGASNLLAMVLDSIKVAFDSLGWKEWDFFLNLSESDFPVLSMLELESHLARNKGLNFLSSHGQDTGRFIKKQGLEFIFFQCEDRMWRLGKRENFPFNIRIDGGSDWVVLSQNFLNFSISDDQFPRSLREVFATVLLPVESFFHTLAYNSQFCNRIVKGNLKITNWRRKQGCRCAMLKDIVDWCGCSPLAFTLEEKMKISEKMAKKKPAFFARKFEGLVSEMAIAVAERRALIDRKYLIQTEGGSLMKTWVNFYSATVDFSAFLNAWGRAIYSIVSNRRALFTRCKFSKLLSLSAYKANDYSPIKTIAELQLACLGNESATVQLLIDNKKQLVFTGHPVVNEFTLIDVCIGTKADLKEDILRNYVSPLSDEDEVVAQLWWKSSNASVLVNDSTSPPVNIRFLSSRGKGFALKLEAYDSTHGAQYAALPAIESDADEWRVEVRDHKNGSNNSLLASAEFVVFPSKSKTLSKRLVSKYFNVIDVCSVGTFIDVQYCVDAMWSLSSPDPKSVFP</sequence>
<evidence type="ECO:0000256" key="1">
    <source>
        <dbReference type="ARBA" id="ARBA00004323"/>
    </source>
</evidence>
<evidence type="ECO:0000256" key="14">
    <source>
        <dbReference type="ARBA" id="ARBA00023034"/>
    </source>
</evidence>
<evidence type="ECO:0000256" key="2">
    <source>
        <dbReference type="ARBA" id="ARBA00004648"/>
    </source>
</evidence>
<keyword evidence="12" id="KW-0735">Signal-anchor</keyword>
<evidence type="ECO:0000313" key="22">
    <source>
        <dbReference type="WBParaSite" id="SMUV_0000034101-mRNA-1"/>
    </source>
</evidence>
<evidence type="ECO:0000256" key="19">
    <source>
        <dbReference type="ARBA" id="ARBA00047847"/>
    </source>
</evidence>
<dbReference type="Pfam" id="PF01822">
    <property type="entry name" value="WSC"/>
    <property type="match status" value="1"/>
</dbReference>
<keyword evidence="7" id="KW-0328">Glycosyltransferase</keyword>
<dbReference type="InterPro" id="IPR043538">
    <property type="entry name" value="XYLT"/>
</dbReference>
<evidence type="ECO:0000256" key="3">
    <source>
        <dbReference type="ARBA" id="ARBA00004840"/>
    </source>
</evidence>
<keyword evidence="9" id="KW-0812">Transmembrane</keyword>
<keyword evidence="16" id="KW-1015">Disulfide bond</keyword>
<evidence type="ECO:0000256" key="18">
    <source>
        <dbReference type="ARBA" id="ARBA00042865"/>
    </source>
</evidence>
<dbReference type="InterPro" id="IPR002889">
    <property type="entry name" value="WSC_carb-bd"/>
</dbReference>
<keyword evidence="13" id="KW-1133">Transmembrane helix</keyword>
<evidence type="ECO:0000256" key="4">
    <source>
        <dbReference type="ARBA" id="ARBA00005093"/>
    </source>
</evidence>
<dbReference type="PANTHER" id="PTHR46025">
    <property type="entry name" value="XYLOSYLTRANSFERASE OXT"/>
    <property type="match status" value="1"/>
</dbReference>
<dbReference type="GO" id="GO:0000139">
    <property type="term" value="C:Golgi membrane"/>
    <property type="evidence" value="ECO:0007669"/>
    <property type="project" value="UniProtKB-SubCell"/>
</dbReference>
<keyword evidence="8" id="KW-0808">Transferase</keyword>
<evidence type="ECO:0000256" key="15">
    <source>
        <dbReference type="ARBA" id="ARBA00023136"/>
    </source>
</evidence>
<evidence type="ECO:0000256" key="17">
    <source>
        <dbReference type="ARBA" id="ARBA00023180"/>
    </source>
</evidence>
<keyword evidence="10" id="KW-0479">Metal-binding</keyword>
<dbReference type="GO" id="GO:0015012">
    <property type="term" value="P:heparan sulfate proteoglycan biosynthetic process"/>
    <property type="evidence" value="ECO:0007669"/>
    <property type="project" value="UniProtKB-UniPathway"/>
</dbReference>
<dbReference type="Proteomes" id="UP000046393">
    <property type="component" value="Unplaced"/>
</dbReference>
<keyword evidence="11" id="KW-0256">Endoplasmic reticulum</keyword>